<keyword evidence="2" id="KW-0732">Signal</keyword>
<keyword evidence="4" id="KW-1185">Reference proteome</keyword>
<feature type="chain" id="PRO_5046845086" description="Peptidase M6 immune inhibitor A" evidence="2">
    <location>
        <begin position="33"/>
        <end position="621"/>
    </location>
</feature>
<feature type="compositionally biased region" description="Polar residues" evidence="1">
    <location>
        <begin position="610"/>
        <end position="621"/>
    </location>
</feature>
<reference evidence="3 4" key="1">
    <citation type="journal article" date="2019" name="Int. J. Syst. Evol. Microbiol.">
        <title>The Global Catalogue of Microorganisms (GCM) 10K type strain sequencing project: providing services to taxonomists for standard genome sequencing and annotation.</title>
        <authorList>
            <consortium name="The Broad Institute Genomics Platform"/>
            <consortium name="The Broad Institute Genome Sequencing Center for Infectious Disease"/>
            <person name="Wu L."/>
            <person name="Ma J."/>
        </authorList>
    </citation>
    <scope>NUCLEOTIDE SEQUENCE [LARGE SCALE GENOMIC DNA]</scope>
    <source>
        <strain evidence="3 4">JCM 10671</strain>
    </source>
</reference>
<feature type="signal peptide" evidence="2">
    <location>
        <begin position="1"/>
        <end position="32"/>
    </location>
</feature>
<sequence>MRVKTPRAVVAAAGVLGLLAAVTTGASTTARAADSPAESATRAGSAPDTLHLPEVTSLALSPQLQEMLGATTIDLDTLAKLRAARPSIPGEKTPPVGTTLLWPALDAAKGGPIGVYLKQYTLRAVGNHVEVWVASGQDGTSQGIRFPEGDCRNDVPGSVEITDAQLKSLVSEFDNNIYPKETAAFSTPRDRAGINTIPGLSAAGVNFAGDGDNTVTLVDNVRDPNFYEFPENRSYIAGFFMPLLNELTDRNIMTIDAFDWLHRTGANPKDEPDDDLCKSRPARPRSYEGTFAHEWQHLLHYYQDSLEHTWVNEGLSEFTETLVGYADATLTVDQAGSQGSLHCFQGWSIVKARGNPNPQACGGPQNSLTKWGDEGEGSEILADYGNAWSFMLFLYDRWGVEILAGLHRDKEAQGLTSVQRQLDQVASGTKVLDVLHDYQLMNLLDRFVDRKDGQVRGIAKERVTSKSLNATVNLENPASYAKPGAAPNGADYIVLRQGKDALPTSFGFTGAKMLPGAQESSSGDDPIALLDEILFGSPEEGAGTVANWHVSLVGIDAKKHRALVRSVDGFDVSFGAKDLAAFRSYPLLVAVVSHDDPVDTETNGDENAPYTYTVNGREQTG</sequence>
<comment type="caution">
    <text evidence="3">The sequence shown here is derived from an EMBL/GenBank/DDBJ whole genome shotgun (WGS) entry which is preliminary data.</text>
</comment>
<evidence type="ECO:0000256" key="2">
    <source>
        <dbReference type="SAM" id="SignalP"/>
    </source>
</evidence>
<proteinExistence type="predicted"/>
<evidence type="ECO:0008006" key="5">
    <source>
        <dbReference type="Google" id="ProtNLM"/>
    </source>
</evidence>
<dbReference type="EMBL" id="BAAAHE010000068">
    <property type="protein sequence ID" value="GAA0639205.1"/>
    <property type="molecule type" value="Genomic_DNA"/>
</dbReference>
<evidence type="ECO:0000313" key="3">
    <source>
        <dbReference type="EMBL" id="GAA0639205.1"/>
    </source>
</evidence>
<dbReference type="RefSeq" id="WP_344609870.1">
    <property type="nucleotide sequence ID" value="NZ_BAAAHE010000068.1"/>
</dbReference>
<name>A0ABN1HD99_9ACTN</name>
<evidence type="ECO:0000256" key="1">
    <source>
        <dbReference type="SAM" id="MobiDB-lite"/>
    </source>
</evidence>
<gene>
    <name evidence="3" type="ORF">GCM10009547_49140</name>
</gene>
<protein>
    <recommendedName>
        <fullName evidence="5">Peptidase M6 immune inhibitor A</fullName>
    </recommendedName>
</protein>
<organism evidence="3 4">
    <name type="scientific">Sporichthya brevicatena</name>
    <dbReference type="NCBI Taxonomy" id="171442"/>
    <lineage>
        <taxon>Bacteria</taxon>
        <taxon>Bacillati</taxon>
        <taxon>Actinomycetota</taxon>
        <taxon>Actinomycetes</taxon>
        <taxon>Sporichthyales</taxon>
        <taxon>Sporichthyaceae</taxon>
        <taxon>Sporichthya</taxon>
    </lineage>
</organism>
<dbReference type="Proteomes" id="UP001500957">
    <property type="component" value="Unassembled WGS sequence"/>
</dbReference>
<evidence type="ECO:0000313" key="4">
    <source>
        <dbReference type="Proteomes" id="UP001500957"/>
    </source>
</evidence>
<accession>A0ABN1HD99</accession>
<feature type="region of interest" description="Disordered" evidence="1">
    <location>
        <begin position="597"/>
        <end position="621"/>
    </location>
</feature>